<feature type="transmembrane region" description="Helical" evidence="10">
    <location>
        <begin position="6"/>
        <end position="25"/>
    </location>
</feature>
<feature type="transmembrane region" description="Helical" evidence="10">
    <location>
        <begin position="56"/>
        <end position="75"/>
    </location>
</feature>
<comment type="subcellular location">
    <subcellularLocation>
        <location evidence="1 10">Cell membrane</location>
        <topology evidence="1 10">Multi-pass membrane protein</topology>
    </subcellularLocation>
</comment>
<evidence type="ECO:0000256" key="7">
    <source>
        <dbReference type="ARBA" id="ARBA00022989"/>
    </source>
</evidence>
<dbReference type="OrthoDB" id="1708246at2"/>
<evidence type="ECO:0000256" key="8">
    <source>
        <dbReference type="ARBA" id="ARBA00023010"/>
    </source>
</evidence>
<dbReference type="PANTHER" id="PTHR34182">
    <property type="entry name" value="PROTEIN-EXPORT MEMBRANE PROTEIN SECG"/>
    <property type="match status" value="1"/>
</dbReference>
<dbReference type="GO" id="GO:0015450">
    <property type="term" value="F:protein-transporting ATPase activity"/>
    <property type="evidence" value="ECO:0007669"/>
    <property type="project" value="UniProtKB-UniRule"/>
</dbReference>
<evidence type="ECO:0000313" key="11">
    <source>
        <dbReference type="EMBL" id="AOZ96535.1"/>
    </source>
</evidence>
<comment type="similarity">
    <text evidence="2 10">Belongs to the SecG family.</text>
</comment>
<organism evidence="11 12">
    <name type="scientific">Butyrivibrio hungatei</name>
    <dbReference type="NCBI Taxonomy" id="185008"/>
    <lineage>
        <taxon>Bacteria</taxon>
        <taxon>Bacillati</taxon>
        <taxon>Bacillota</taxon>
        <taxon>Clostridia</taxon>
        <taxon>Lachnospirales</taxon>
        <taxon>Lachnospiraceae</taxon>
        <taxon>Butyrivibrio</taxon>
    </lineage>
</organism>
<keyword evidence="8 10" id="KW-0811">Translocation</keyword>
<proteinExistence type="inferred from homology"/>
<dbReference type="AlphaFoldDB" id="A0A1D9P2V2"/>
<evidence type="ECO:0000256" key="9">
    <source>
        <dbReference type="ARBA" id="ARBA00023136"/>
    </source>
</evidence>
<dbReference type="NCBIfam" id="TIGR00810">
    <property type="entry name" value="secG"/>
    <property type="match status" value="1"/>
</dbReference>
<keyword evidence="3 10" id="KW-0813">Transport</keyword>
<keyword evidence="7 10" id="KW-1133">Transmembrane helix</keyword>
<dbReference type="PANTHER" id="PTHR34182:SF1">
    <property type="entry name" value="PROTEIN-EXPORT MEMBRANE PROTEIN SECG"/>
    <property type="match status" value="1"/>
</dbReference>
<dbReference type="Proteomes" id="UP000179284">
    <property type="component" value="Chromosome I"/>
</dbReference>
<keyword evidence="6 10" id="KW-0653">Protein transport</keyword>
<dbReference type="PRINTS" id="PR01651">
    <property type="entry name" value="SECGEXPORT"/>
</dbReference>
<evidence type="ECO:0000256" key="3">
    <source>
        <dbReference type="ARBA" id="ARBA00022448"/>
    </source>
</evidence>
<keyword evidence="5 10" id="KW-0812">Transmembrane</keyword>
<evidence type="ECO:0000256" key="1">
    <source>
        <dbReference type="ARBA" id="ARBA00004651"/>
    </source>
</evidence>
<reference evidence="12" key="1">
    <citation type="submission" date="2016-10" db="EMBL/GenBank/DDBJ databases">
        <title>The complete genome sequence of the rumen bacterium Butyrivibrio hungatei MB2003.</title>
        <authorList>
            <person name="Palevich N."/>
            <person name="Kelly W.J."/>
            <person name="Leahy S.C."/>
            <person name="Altermann E."/>
            <person name="Rakonjac J."/>
            <person name="Attwood G.T."/>
        </authorList>
    </citation>
    <scope>NUCLEOTIDE SEQUENCE [LARGE SCALE GENOMIC DNA]</scope>
    <source>
        <strain evidence="12">MB2003</strain>
    </source>
</reference>
<keyword evidence="12" id="KW-1185">Reference proteome</keyword>
<gene>
    <name evidence="11" type="ORF">bhn_I1502</name>
</gene>
<keyword evidence="9 10" id="KW-0472">Membrane</keyword>
<evidence type="ECO:0000256" key="6">
    <source>
        <dbReference type="ARBA" id="ARBA00022927"/>
    </source>
</evidence>
<comment type="function">
    <text evidence="10">Involved in protein export. Participates in an early event of protein translocation.</text>
</comment>
<name>A0A1D9P2V2_9FIRM</name>
<dbReference type="InterPro" id="IPR004692">
    <property type="entry name" value="SecG"/>
</dbReference>
<dbReference type="Pfam" id="PF03840">
    <property type="entry name" value="SecG"/>
    <property type="match status" value="1"/>
</dbReference>
<evidence type="ECO:0000313" key="12">
    <source>
        <dbReference type="Proteomes" id="UP000179284"/>
    </source>
</evidence>
<dbReference type="EMBL" id="CP017831">
    <property type="protein sequence ID" value="AOZ96535.1"/>
    <property type="molecule type" value="Genomic_DNA"/>
</dbReference>
<evidence type="ECO:0000256" key="5">
    <source>
        <dbReference type="ARBA" id="ARBA00022692"/>
    </source>
</evidence>
<dbReference type="GO" id="GO:0043952">
    <property type="term" value="P:protein transport by the Sec complex"/>
    <property type="evidence" value="ECO:0007669"/>
    <property type="project" value="TreeGrafter"/>
</dbReference>
<sequence>MSTLAYFVGVCFIIICAALVVLVLAQEGKNQGLGAIQGTVENTYWGKNKGRSREGILKKVTVFLSVVFIILSVVLNMNLF</sequence>
<dbReference type="RefSeq" id="WP_071176217.1">
    <property type="nucleotide sequence ID" value="NZ_CP017831.1"/>
</dbReference>
<dbReference type="KEGG" id="bhu:bhn_I1502"/>
<evidence type="ECO:0000256" key="10">
    <source>
        <dbReference type="RuleBase" id="RU365087"/>
    </source>
</evidence>
<dbReference type="GO" id="GO:0065002">
    <property type="term" value="P:intracellular protein transmembrane transport"/>
    <property type="evidence" value="ECO:0007669"/>
    <property type="project" value="TreeGrafter"/>
</dbReference>
<protein>
    <recommendedName>
        <fullName evidence="10">Protein-export membrane protein SecG</fullName>
    </recommendedName>
</protein>
<dbReference type="GO" id="GO:0005886">
    <property type="term" value="C:plasma membrane"/>
    <property type="evidence" value="ECO:0007669"/>
    <property type="project" value="UniProtKB-SubCell"/>
</dbReference>
<accession>A0A1D9P2V2</accession>
<evidence type="ECO:0000256" key="2">
    <source>
        <dbReference type="ARBA" id="ARBA00008445"/>
    </source>
</evidence>
<dbReference type="GO" id="GO:0009306">
    <property type="term" value="P:protein secretion"/>
    <property type="evidence" value="ECO:0007669"/>
    <property type="project" value="UniProtKB-UniRule"/>
</dbReference>
<evidence type="ECO:0000256" key="4">
    <source>
        <dbReference type="ARBA" id="ARBA00022475"/>
    </source>
</evidence>
<keyword evidence="4 10" id="KW-1003">Cell membrane</keyword>